<dbReference type="SUPFAM" id="SSF56524">
    <property type="entry name" value="Oxidoreductase molybdopterin-binding domain"/>
    <property type="match status" value="1"/>
</dbReference>
<dbReference type="EC" id="1.7.1.3" evidence="7"/>
<evidence type="ECO:0000256" key="12">
    <source>
        <dbReference type="ARBA" id="ARBA00022723"/>
    </source>
</evidence>
<evidence type="ECO:0000256" key="16">
    <source>
        <dbReference type="ARBA" id="ARBA00023063"/>
    </source>
</evidence>
<comment type="similarity">
    <text evidence="5">Belongs to the nitrate reductase family.</text>
</comment>
<keyword evidence="16" id="KW-0534">Nitrate assimilation</keyword>
<evidence type="ECO:0000256" key="3">
    <source>
        <dbReference type="ARBA" id="ARBA00001974"/>
    </source>
</evidence>
<reference evidence="20" key="2">
    <citation type="journal article" date="2022" name="Proc. Natl. Acad. Sci. U.S.A.">
        <title>Diploid-dominant life cycles characterize the early evolution of Fungi.</title>
        <authorList>
            <person name="Amses K.R."/>
            <person name="Simmons D.R."/>
            <person name="Longcore J.E."/>
            <person name="Mondo S.J."/>
            <person name="Seto K."/>
            <person name="Jeronimo G.H."/>
            <person name="Bonds A.E."/>
            <person name="Quandt C.A."/>
            <person name="Davis W.J."/>
            <person name="Chang Y."/>
            <person name="Federici B.A."/>
            <person name="Kuo A."/>
            <person name="LaButti K."/>
            <person name="Pangilinan J."/>
            <person name="Andreopoulos W."/>
            <person name="Tritt A."/>
            <person name="Riley R."/>
            <person name="Hundley H."/>
            <person name="Johnson J."/>
            <person name="Lipzen A."/>
            <person name="Barry K."/>
            <person name="Lang B.F."/>
            <person name="Cuomo C.A."/>
            <person name="Buchler N.E."/>
            <person name="Grigoriev I.V."/>
            <person name="Spatafora J.W."/>
            <person name="Stajich J.E."/>
            <person name="James T.Y."/>
        </authorList>
    </citation>
    <scope>NUCLEOTIDE SEQUENCE</scope>
    <source>
        <strain evidence="20">AG</strain>
    </source>
</reference>
<dbReference type="GeneID" id="75916060"/>
<evidence type="ECO:0000256" key="9">
    <source>
        <dbReference type="ARBA" id="ARBA00022505"/>
    </source>
</evidence>
<keyword evidence="15" id="KW-0408">Iron</keyword>
<dbReference type="GO" id="GO:0043546">
    <property type="term" value="F:molybdopterin cofactor binding"/>
    <property type="evidence" value="ECO:0007669"/>
    <property type="project" value="TreeGrafter"/>
</dbReference>
<dbReference type="Gene3D" id="3.40.50.80">
    <property type="entry name" value="Nucleotide-binding domain of ferredoxin-NADP reductase (FNR) module"/>
    <property type="match status" value="1"/>
</dbReference>
<proteinExistence type="inferred from homology"/>
<dbReference type="InterPro" id="IPR000572">
    <property type="entry name" value="OxRdtase_Mopterin-bd_dom"/>
</dbReference>
<keyword evidence="14" id="KW-0560">Oxidoreductase</keyword>
<evidence type="ECO:0000256" key="1">
    <source>
        <dbReference type="ARBA" id="ARBA00001924"/>
    </source>
</evidence>
<dbReference type="PRINTS" id="PR00406">
    <property type="entry name" value="CYTB5RDTASE"/>
</dbReference>
<dbReference type="InterPro" id="IPR001433">
    <property type="entry name" value="OxRdtase_FAD/NAD-bd"/>
</dbReference>
<dbReference type="Pfam" id="PF03404">
    <property type="entry name" value="Mo-co_dimer"/>
    <property type="match status" value="1"/>
</dbReference>
<protein>
    <recommendedName>
        <fullName evidence="8">Nitrate reductase [NADPH]</fullName>
        <ecNumber evidence="7">1.7.1.3</ecNumber>
    </recommendedName>
</protein>
<dbReference type="Pfam" id="PF00970">
    <property type="entry name" value="FAD_binding_6"/>
    <property type="match status" value="1"/>
</dbReference>
<dbReference type="PROSITE" id="PS00191">
    <property type="entry name" value="CYTOCHROME_B5_1"/>
    <property type="match status" value="1"/>
</dbReference>
<dbReference type="InterPro" id="IPR008335">
    <property type="entry name" value="Mopterin_OxRdtase_euk"/>
</dbReference>
<keyword evidence="9" id="KW-0500">Molybdenum</keyword>
<dbReference type="SUPFAM" id="SSF63380">
    <property type="entry name" value="Riboflavin synthase domain-like"/>
    <property type="match status" value="1"/>
</dbReference>
<dbReference type="InterPro" id="IPR008333">
    <property type="entry name" value="Cbr1-like_FAD-bd_dom"/>
</dbReference>
<dbReference type="PROSITE" id="PS50255">
    <property type="entry name" value="CYTOCHROME_B5_2"/>
    <property type="match status" value="1"/>
</dbReference>
<dbReference type="CDD" id="cd06183">
    <property type="entry name" value="cyt_b5_reduct_like"/>
    <property type="match status" value="1"/>
</dbReference>
<dbReference type="InterPro" id="IPR039261">
    <property type="entry name" value="FNR_nucleotide-bd"/>
</dbReference>
<comment type="cofactor">
    <cofactor evidence="3">
        <name>FAD</name>
        <dbReference type="ChEBI" id="CHEBI:57692"/>
    </cofactor>
</comment>
<keyword evidence="21" id="KW-1185">Reference proteome</keyword>
<dbReference type="Proteomes" id="UP001206595">
    <property type="component" value="Unassembled WGS sequence"/>
</dbReference>
<dbReference type="AlphaFoldDB" id="A0AAD5E796"/>
<evidence type="ECO:0000256" key="6">
    <source>
        <dbReference type="ARBA" id="ARBA00011738"/>
    </source>
</evidence>
<feature type="domain" description="FAD-binding FR-type" evidence="19">
    <location>
        <begin position="371"/>
        <end position="479"/>
    </location>
</feature>
<dbReference type="InterPro" id="IPR018506">
    <property type="entry name" value="Cyt_B5_heme-BS"/>
</dbReference>
<evidence type="ECO:0000256" key="17">
    <source>
        <dbReference type="ARBA" id="ARBA00049155"/>
    </source>
</evidence>
<dbReference type="GO" id="GO:0042128">
    <property type="term" value="P:nitrate assimilation"/>
    <property type="evidence" value="ECO:0007669"/>
    <property type="project" value="UniProtKB-KW"/>
</dbReference>
<comment type="function">
    <text evidence="4">Nitrate reductase is a key enzyme involved in the first step of nitrate assimilation in plants, fungi and bacteria.</text>
</comment>
<dbReference type="PANTHER" id="PTHR19372">
    <property type="entry name" value="SULFITE REDUCTASE"/>
    <property type="match status" value="1"/>
</dbReference>
<dbReference type="Pfam" id="PF00173">
    <property type="entry name" value="Cyt-b5"/>
    <property type="match status" value="1"/>
</dbReference>
<keyword evidence="13" id="KW-0274">FAD</keyword>
<dbReference type="PRINTS" id="PR00363">
    <property type="entry name" value="CYTOCHROMEB5"/>
</dbReference>
<comment type="cofactor">
    <cofactor evidence="2">
        <name>heme</name>
        <dbReference type="ChEBI" id="CHEBI:30413"/>
    </cofactor>
</comment>
<evidence type="ECO:0000259" key="18">
    <source>
        <dbReference type="PROSITE" id="PS50255"/>
    </source>
</evidence>
<evidence type="ECO:0000256" key="15">
    <source>
        <dbReference type="ARBA" id="ARBA00023004"/>
    </source>
</evidence>
<dbReference type="InterPro" id="IPR017927">
    <property type="entry name" value="FAD-bd_FR_type"/>
</dbReference>
<dbReference type="InterPro" id="IPR036374">
    <property type="entry name" value="OxRdtase_Mopterin-bd_sf"/>
</dbReference>
<dbReference type="InterPro" id="IPR036400">
    <property type="entry name" value="Cyt_B5-like_heme/steroid_sf"/>
</dbReference>
<dbReference type="SMART" id="SM01117">
    <property type="entry name" value="Cyt-b5"/>
    <property type="match status" value="1"/>
</dbReference>
<dbReference type="InterPro" id="IPR001709">
    <property type="entry name" value="Flavoprot_Pyr_Nucl_cyt_Rdtase"/>
</dbReference>
<dbReference type="InterPro" id="IPR014756">
    <property type="entry name" value="Ig_E-set"/>
</dbReference>
<feature type="domain" description="Cytochrome b5 heme-binding" evidence="18">
    <location>
        <begin position="272"/>
        <end position="347"/>
    </location>
</feature>
<keyword evidence="10" id="KW-0349">Heme</keyword>
<sequence length="633" mass="72490">MNEFYDVILAYKMNGEWLSPDHGFPLRVIVPGCIGGRSVKWLTKIHISETESSNIYHYVDNKVFPSFVDKDLADAEKWWYKPEYTLYDLNVNSAILCPDHGATLPISQAITDDTFNLRGYAYSGGNRKITRVELSFDGGETWELTTLTHPEEDELPELTENDDHGYERIRYWCWALWSHSIKPSRLLRCQEISVRAWDEAQNTQPGNFSWNLMGMMNNSWFTIKVDIVDTPDGSGLRFRHPTIAGPEKGGWLDVLQPEKQTVAKDTKPLTDLKTYSWREVEKHNVDDDCWIVVRDMIYDCTPFMKAHPGGIDSILLVGGQDCTEDFDAIHSTAAHEMLQKYIIGTLSKDSQAPVEDRTHSDPASDQFLEPKIWKTLVLEKKVYITQDICLFRFTFSSPSMKHGLPVGKHVYLRCRSDSKLIMRAYTPSLCGDGFMEFIIKIYRPAQEYPAGGLFTQQVEKLNIGDSIETKGPLGSFEYLEMGRFIHLKRQDIGHAKDIGMICAGTGITPIWQVLMAISQEFGDQSTRISLIYGNRYEEDIILRQELEDMALKLGPERMSLRVLLSRPSNTWKHGKGRINRQEIRNHLFPFNDVVKDSSIVLLCGTDAMVHDTFIPAVEEIYDPEFMENSVYVF</sequence>
<evidence type="ECO:0000313" key="21">
    <source>
        <dbReference type="Proteomes" id="UP001206595"/>
    </source>
</evidence>
<dbReference type="PROSITE" id="PS51384">
    <property type="entry name" value="FAD_FR"/>
    <property type="match status" value="1"/>
</dbReference>
<dbReference type="InterPro" id="IPR005066">
    <property type="entry name" value="MoCF_OxRdtse_dimer"/>
</dbReference>
<dbReference type="PRINTS" id="PR00371">
    <property type="entry name" value="FPNCR"/>
</dbReference>
<evidence type="ECO:0000313" key="20">
    <source>
        <dbReference type="EMBL" id="KAI8577556.1"/>
    </source>
</evidence>
<evidence type="ECO:0000256" key="2">
    <source>
        <dbReference type="ARBA" id="ARBA00001971"/>
    </source>
</evidence>
<dbReference type="GO" id="GO:0030151">
    <property type="term" value="F:molybdenum ion binding"/>
    <property type="evidence" value="ECO:0007669"/>
    <property type="project" value="InterPro"/>
</dbReference>
<dbReference type="PANTHER" id="PTHR19372:SF7">
    <property type="entry name" value="SULFITE OXIDASE, MITOCHONDRIAL"/>
    <property type="match status" value="1"/>
</dbReference>
<dbReference type="Pfam" id="PF00175">
    <property type="entry name" value="NAD_binding_1"/>
    <property type="match status" value="1"/>
</dbReference>
<dbReference type="RefSeq" id="XP_051442560.1">
    <property type="nucleotide sequence ID" value="XM_051590717.1"/>
</dbReference>
<dbReference type="EMBL" id="MU620939">
    <property type="protein sequence ID" value="KAI8577556.1"/>
    <property type="molecule type" value="Genomic_DNA"/>
</dbReference>
<evidence type="ECO:0000256" key="4">
    <source>
        <dbReference type="ARBA" id="ARBA00003838"/>
    </source>
</evidence>
<comment type="cofactor">
    <cofactor evidence="1">
        <name>Mo-molybdopterin</name>
        <dbReference type="ChEBI" id="CHEBI:71302"/>
    </cofactor>
</comment>
<dbReference type="Gene3D" id="3.90.420.10">
    <property type="entry name" value="Oxidoreductase, molybdopterin-binding domain"/>
    <property type="match status" value="1"/>
</dbReference>
<dbReference type="InterPro" id="IPR001199">
    <property type="entry name" value="Cyt_B5-like_heme/steroid-bd"/>
</dbReference>
<reference evidence="20" key="1">
    <citation type="submission" date="2021-06" db="EMBL/GenBank/DDBJ databases">
        <authorList>
            <consortium name="DOE Joint Genome Institute"/>
            <person name="Mondo S.J."/>
            <person name="Amses K.R."/>
            <person name="Simmons D.R."/>
            <person name="Longcore J.E."/>
            <person name="Seto K."/>
            <person name="Alves G.H."/>
            <person name="Bonds A.E."/>
            <person name="Quandt C.A."/>
            <person name="Davis W.J."/>
            <person name="Chang Y."/>
            <person name="Letcher P.M."/>
            <person name="Powell M.J."/>
            <person name="Kuo A."/>
            <person name="Labutti K."/>
            <person name="Pangilinan J."/>
            <person name="Andreopoulos W."/>
            <person name="Tritt A."/>
            <person name="Riley R."/>
            <person name="Hundley H."/>
            <person name="Johnson J."/>
            <person name="Lipzen A."/>
            <person name="Barry K."/>
            <person name="Berbee M.L."/>
            <person name="Buchler N.E."/>
            <person name="Grigoriev I.V."/>
            <person name="Spatafora J.W."/>
            <person name="Stajich J.E."/>
            <person name="James T.Y."/>
        </authorList>
    </citation>
    <scope>NUCLEOTIDE SEQUENCE</scope>
    <source>
        <strain evidence="20">AG</strain>
    </source>
</reference>
<dbReference type="PRINTS" id="PR00407">
    <property type="entry name" value="EUMOPTERIN"/>
</dbReference>
<dbReference type="GO" id="GO:0008482">
    <property type="term" value="F:sulfite oxidase activity"/>
    <property type="evidence" value="ECO:0007669"/>
    <property type="project" value="TreeGrafter"/>
</dbReference>
<comment type="catalytic activity">
    <reaction evidence="17">
        <text>nitrite + NADP(+) + H2O = nitrate + NADPH + H(+)</text>
        <dbReference type="Rhea" id="RHEA:19061"/>
        <dbReference type="ChEBI" id="CHEBI:15377"/>
        <dbReference type="ChEBI" id="CHEBI:15378"/>
        <dbReference type="ChEBI" id="CHEBI:16301"/>
        <dbReference type="ChEBI" id="CHEBI:17632"/>
        <dbReference type="ChEBI" id="CHEBI:57783"/>
        <dbReference type="ChEBI" id="CHEBI:58349"/>
        <dbReference type="EC" id="1.7.1.3"/>
    </reaction>
</comment>
<dbReference type="GO" id="GO:0020037">
    <property type="term" value="F:heme binding"/>
    <property type="evidence" value="ECO:0007669"/>
    <property type="project" value="InterPro"/>
</dbReference>
<evidence type="ECO:0000256" key="10">
    <source>
        <dbReference type="ARBA" id="ARBA00022617"/>
    </source>
</evidence>
<keyword evidence="11" id="KW-0285">Flavoprotein</keyword>
<evidence type="ECO:0000256" key="14">
    <source>
        <dbReference type="ARBA" id="ARBA00023002"/>
    </source>
</evidence>
<evidence type="ECO:0000259" key="19">
    <source>
        <dbReference type="PROSITE" id="PS51384"/>
    </source>
</evidence>
<evidence type="ECO:0000256" key="5">
    <source>
        <dbReference type="ARBA" id="ARBA00006253"/>
    </source>
</evidence>
<name>A0AAD5E796_UMBRA</name>
<dbReference type="InterPro" id="IPR017938">
    <property type="entry name" value="Riboflavin_synthase-like_b-brl"/>
</dbReference>
<dbReference type="Pfam" id="PF00174">
    <property type="entry name" value="Oxidored_molyb"/>
    <property type="match status" value="1"/>
</dbReference>
<evidence type="ECO:0000256" key="13">
    <source>
        <dbReference type="ARBA" id="ARBA00022827"/>
    </source>
</evidence>
<dbReference type="FunFam" id="3.10.120.10:FF:000007">
    <property type="entry name" value="Sulfite oxidase, mitochondrial"/>
    <property type="match status" value="1"/>
</dbReference>
<comment type="subunit">
    <text evidence="6">Homodimer.</text>
</comment>
<dbReference type="GO" id="GO:0006790">
    <property type="term" value="P:sulfur compound metabolic process"/>
    <property type="evidence" value="ECO:0007669"/>
    <property type="project" value="TreeGrafter"/>
</dbReference>
<evidence type="ECO:0000256" key="8">
    <source>
        <dbReference type="ARBA" id="ARBA00015499"/>
    </source>
</evidence>
<dbReference type="Gene3D" id="3.10.120.10">
    <property type="entry name" value="Cytochrome b5-like heme/steroid binding domain"/>
    <property type="match status" value="1"/>
</dbReference>
<accession>A0AAD5E796</accession>
<evidence type="ECO:0000256" key="7">
    <source>
        <dbReference type="ARBA" id="ARBA00012673"/>
    </source>
</evidence>
<dbReference type="SUPFAM" id="SSF52343">
    <property type="entry name" value="Ferredoxin reductase-like, C-terminal NADP-linked domain"/>
    <property type="match status" value="1"/>
</dbReference>
<organism evidence="20 21">
    <name type="scientific">Umbelopsis ramanniana AG</name>
    <dbReference type="NCBI Taxonomy" id="1314678"/>
    <lineage>
        <taxon>Eukaryota</taxon>
        <taxon>Fungi</taxon>
        <taxon>Fungi incertae sedis</taxon>
        <taxon>Mucoromycota</taxon>
        <taxon>Mucoromycotina</taxon>
        <taxon>Umbelopsidomycetes</taxon>
        <taxon>Umbelopsidales</taxon>
        <taxon>Umbelopsidaceae</taxon>
        <taxon>Umbelopsis</taxon>
    </lineage>
</organism>
<dbReference type="Gene3D" id="2.40.30.10">
    <property type="entry name" value="Translation factors"/>
    <property type="match status" value="1"/>
</dbReference>
<gene>
    <name evidence="20" type="ORF">K450DRAFT_251409</name>
</gene>
<dbReference type="SUPFAM" id="SSF55856">
    <property type="entry name" value="Cytochrome b5-like heme/steroid binding domain"/>
    <property type="match status" value="1"/>
</dbReference>
<comment type="caution">
    <text evidence="20">The sequence shown here is derived from an EMBL/GenBank/DDBJ whole genome shotgun (WGS) entry which is preliminary data.</text>
</comment>
<keyword evidence="12" id="KW-0479">Metal-binding</keyword>
<dbReference type="SUPFAM" id="SSF81296">
    <property type="entry name" value="E set domains"/>
    <property type="match status" value="1"/>
</dbReference>
<evidence type="ECO:0000256" key="11">
    <source>
        <dbReference type="ARBA" id="ARBA00022630"/>
    </source>
</evidence>
<dbReference type="GO" id="GO:0050464">
    <property type="term" value="F:nitrate reductase (NADPH) activity"/>
    <property type="evidence" value="ECO:0007669"/>
    <property type="project" value="UniProtKB-EC"/>
</dbReference>
<dbReference type="Gene3D" id="2.60.40.650">
    <property type="match status" value="1"/>
</dbReference>